<feature type="region of interest" description="Disordered" evidence="2">
    <location>
        <begin position="22"/>
        <end position="44"/>
    </location>
</feature>
<keyword evidence="1" id="KW-0175">Coiled coil</keyword>
<keyword evidence="4" id="KW-1185">Reference proteome</keyword>
<reference evidence="3" key="1">
    <citation type="submission" date="2016-10" db="EMBL/GenBank/DDBJ databases">
        <authorList>
            <person name="Benchimol M."/>
            <person name="Almeida L.G."/>
            <person name="Vasconcelos A.T."/>
            <person name="Perreira-Neves A."/>
            <person name="Rosa I.A."/>
            <person name="Tasca T."/>
            <person name="Bogo M.R."/>
            <person name="de Souza W."/>
        </authorList>
    </citation>
    <scope>NUCLEOTIDE SEQUENCE [LARGE SCALE GENOMIC DNA]</scope>
    <source>
        <strain evidence="3">K</strain>
    </source>
</reference>
<proteinExistence type="predicted"/>
<protein>
    <submittedName>
        <fullName evidence="3">Uncharacterized protein</fullName>
    </submittedName>
</protein>
<dbReference type="Proteomes" id="UP000179807">
    <property type="component" value="Unassembled WGS sequence"/>
</dbReference>
<dbReference type="AlphaFoldDB" id="A0A1J4K016"/>
<comment type="caution">
    <text evidence="3">The sequence shown here is derived from an EMBL/GenBank/DDBJ whole genome shotgun (WGS) entry which is preliminary data.</text>
</comment>
<sequence length="405" mass="46418">MTDETLKVYSELKAKATALIKQRGPSLLQTSNPPQEPTPVRSEQDRLKELIKKLFADKTQLKNELDKEVSAHNEDISKLTEEYNNLKNEFSTLAENIANKPPEASPEQIEQIEKLNNKIGDIQQTIRKVKNDINEAQISHEVLRKQSEQYKLRVDQLQEDLLSADSNQQDLAKLKTNLSKIDDEIREKSREITQREAAIQWNQHEISKITQQINQLTSHQSTFSIVKSDPIQINQPVFNFDENAHKIYTEIQEIEGNLQNNRKLDDSSLADFILSLPEKIRFYESENQKLMQQSAKYRRNFAKLKGVKVNDESKKGPSPESLKNAAQKLMAINKEKTEAIKKLKSIVTRQHEALQKVIGSPSTNTALSLSMRNVFHQLRTCNRSERKALCAQGVRILDAMLGIRI</sequence>
<evidence type="ECO:0000313" key="4">
    <source>
        <dbReference type="Proteomes" id="UP000179807"/>
    </source>
</evidence>
<dbReference type="GeneID" id="94827654"/>
<evidence type="ECO:0000256" key="1">
    <source>
        <dbReference type="SAM" id="Coils"/>
    </source>
</evidence>
<gene>
    <name evidence="3" type="ORF">TRFO_06204</name>
</gene>
<accession>A0A1J4K016</accession>
<dbReference type="OrthoDB" id="28818at2759"/>
<feature type="coiled-coil region" evidence="1">
    <location>
        <begin position="280"/>
        <end position="342"/>
    </location>
</feature>
<dbReference type="EMBL" id="MLAK01000782">
    <property type="protein sequence ID" value="OHT04761.1"/>
    <property type="molecule type" value="Genomic_DNA"/>
</dbReference>
<dbReference type="VEuPathDB" id="TrichDB:TRFO_06204"/>
<evidence type="ECO:0000256" key="2">
    <source>
        <dbReference type="SAM" id="MobiDB-lite"/>
    </source>
</evidence>
<organism evidence="3 4">
    <name type="scientific">Tritrichomonas foetus</name>
    <dbReference type="NCBI Taxonomy" id="1144522"/>
    <lineage>
        <taxon>Eukaryota</taxon>
        <taxon>Metamonada</taxon>
        <taxon>Parabasalia</taxon>
        <taxon>Tritrichomonadida</taxon>
        <taxon>Tritrichomonadidae</taxon>
        <taxon>Tritrichomonas</taxon>
    </lineage>
</organism>
<dbReference type="Gene3D" id="1.20.5.300">
    <property type="match status" value="1"/>
</dbReference>
<name>A0A1J4K016_9EUKA</name>
<dbReference type="RefSeq" id="XP_068357897.1">
    <property type="nucleotide sequence ID" value="XM_068492950.1"/>
</dbReference>
<evidence type="ECO:0000313" key="3">
    <source>
        <dbReference type="EMBL" id="OHT04761.1"/>
    </source>
</evidence>
<feature type="coiled-coil region" evidence="1">
    <location>
        <begin position="44"/>
        <end position="191"/>
    </location>
</feature>